<dbReference type="GO" id="GO:0003713">
    <property type="term" value="F:transcription coactivator activity"/>
    <property type="evidence" value="ECO:0007669"/>
    <property type="project" value="InterPro"/>
</dbReference>
<dbReference type="SUPFAM" id="SSF47040">
    <property type="entry name" value="Kix domain of CBP (creb binding protein)"/>
    <property type="match status" value="1"/>
</dbReference>
<dbReference type="InterPro" id="IPR038547">
    <property type="entry name" value="RING_CBP-p300_sf"/>
</dbReference>
<feature type="compositionally biased region" description="Polar residues" evidence="25">
    <location>
        <begin position="1868"/>
        <end position="1878"/>
    </location>
</feature>
<evidence type="ECO:0000256" key="3">
    <source>
        <dbReference type="ARBA" id="ARBA00013184"/>
    </source>
</evidence>
<dbReference type="Ensembl" id="ENSSAUT00010062829.1">
    <property type="protein sequence ID" value="ENSSAUP00010059901.1"/>
    <property type="gene ID" value="ENSSAUG00010023313.1"/>
</dbReference>
<keyword evidence="19" id="KW-0539">Nucleus</keyword>
<dbReference type="InterPro" id="IPR014744">
    <property type="entry name" value="Nuc_rcpt_coact_CREBbp"/>
</dbReference>
<feature type="region of interest" description="Disordered" evidence="25">
    <location>
        <begin position="1489"/>
        <end position="1607"/>
    </location>
</feature>
<feature type="compositionally biased region" description="Low complexity" evidence="25">
    <location>
        <begin position="1567"/>
        <end position="1581"/>
    </location>
</feature>
<reference evidence="31" key="2">
    <citation type="submission" date="2025-08" db="UniProtKB">
        <authorList>
            <consortium name="Ensembl"/>
        </authorList>
    </citation>
    <scope>IDENTIFICATION</scope>
</reference>
<evidence type="ECO:0000256" key="21">
    <source>
        <dbReference type="ARBA" id="ARBA00047411"/>
    </source>
</evidence>
<dbReference type="Gene3D" id="1.10.1630.10">
    <property type="entry name" value="Nuclear receptor coactivator, CREB-bp-like, interlocking domain"/>
    <property type="match status" value="1"/>
</dbReference>
<dbReference type="InterPro" id="IPR000197">
    <property type="entry name" value="Znf_TAZ"/>
</dbReference>
<feature type="compositionally biased region" description="Basic and acidic residues" evidence="25">
    <location>
        <begin position="639"/>
        <end position="674"/>
    </location>
</feature>
<evidence type="ECO:0000313" key="31">
    <source>
        <dbReference type="Ensembl" id="ENSSAUP00010059901.1"/>
    </source>
</evidence>
<dbReference type="PROSITE" id="PS50135">
    <property type="entry name" value="ZF_ZZ_2"/>
    <property type="match status" value="1"/>
</dbReference>
<dbReference type="SMART" id="SM00297">
    <property type="entry name" value="BROMO"/>
    <property type="match status" value="1"/>
</dbReference>
<proteinExistence type="predicted"/>
<dbReference type="GO" id="GO:0048511">
    <property type="term" value="P:rhythmic process"/>
    <property type="evidence" value="ECO:0007669"/>
    <property type="project" value="UniProtKB-KW"/>
</dbReference>
<dbReference type="PROSITE" id="PS50952">
    <property type="entry name" value="KIX"/>
    <property type="match status" value="1"/>
</dbReference>
<dbReference type="GO" id="GO:0005667">
    <property type="term" value="C:transcription regulator complex"/>
    <property type="evidence" value="ECO:0007669"/>
    <property type="project" value="TreeGrafter"/>
</dbReference>
<dbReference type="SUPFAM" id="SSF57850">
    <property type="entry name" value="RING/U-box"/>
    <property type="match status" value="1"/>
</dbReference>
<evidence type="ECO:0000259" key="27">
    <source>
        <dbReference type="PROSITE" id="PS50134"/>
    </source>
</evidence>
<keyword evidence="15" id="KW-0805">Transcription regulation</keyword>
<protein>
    <recommendedName>
        <fullName evidence="3">histone acetyltransferase</fullName>
        <ecNumber evidence="3">2.3.1.48</ecNumber>
    </recommendedName>
</protein>
<evidence type="ECO:0000259" key="29">
    <source>
        <dbReference type="PROSITE" id="PS50952"/>
    </source>
</evidence>
<dbReference type="Gene3D" id="1.20.920.10">
    <property type="entry name" value="Bromodomain-like"/>
    <property type="match status" value="1"/>
</dbReference>
<dbReference type="GO" id="GO:0031490">
    <property type="term" value="F:chromatin DNA binding"/>
    <property type="evidence" value="ECO:0007669"/>
    <property type="project" value="TreeGrafter"/>
</dbReference>
<evidence type="ECO:0000256" key="4">
    <source>
        <dbReference type="ARBA" id="ARBA00022481"/>
    </source>
</evidence>
<dbReference type="GeneTree" id="ENSGT00940000155364"/>
<keyword evidence="11 24" id="KW-0863">Zinc-finger</keyword>
<keyword evidence="6" id="KW-1017">Isopeptide bond</keyword>
<keyword evidence="17 22" id="KW-0103">Bromodomain</keyword>
<dbReference type="InterPro" id="IPR031162">
    <property type="entry name" value="CBP_P300_HAT"/>
</dbReference>
<feature type="zinc finger region" description="TAZ-type" evidence="23">
    <location>
        <begin position="1381"/>
        <end position="1462"/>
    </location>
</feature>
<feature type="zinc finger region" description="TAZ-type" evidence="23">
    <location>
        <begin position="296"/>
        <end position="382"/>
    </location>
</feature>
<feature type="region of interest" description="Disordered" evidence="25">
    <location>
        <begin position="105"/>
        <end position="129"/>
    </location>
</feature>
<comment type="subcellular location">
    <subcellularLocation>
        <location evidence="2">Cytoplasm</location>
    </subcellularLocation>
    <subcellularLocation>
        <location evidence="1">Nucleus</location>
    </subcellularLocation>
</comment>
<dbReference type="Pfam" id="PF08214">
    <property type="entry name" value="HAT_KAT11"/>
    <property type="match status" value="1"/>
</dbReference>
<keyword evidence="9 23" id="KW-0479">Metal-binding</keyword>
<keyword evidence="32" id="KW-1185">Reference proteome</keyword>
<evidence type="ECO:0000256" key="7">
    <source>
        <dbReference type="ARBA" id="ARBA00022553"/>
    </source>
</evidence>
<dbReference type="CDD" id="cd15802">
    <property type="entry name" value="RING_CBP-p300"/>
    <property type="match status" value="1"/>
</dbReference>
<feature type="domain" description="Bromo" evidence="26">
    <location>
        <begin position="716"/>
        <end position="792"/>
    </location>
</feature>
<dbReference type="PROSITE" id="PS01357">
    <property type="entry name" value="ZF_ZZ_1"/>
    <property type="match status" value="1"/>
</dbReference>
<evidence type="ECO:0000313" key="32">
    <source>
        <dbReference type="Proteomes" id="UP000472265"/>
    </source>
</evidence>
<dbReference type="GO" id="GO:0005737">
    <property type="term" value="C:cytoplasm"/>
    <property type="evidence" value="ECO:0007669"/>
    <property type="project" value="UniProtKB-SubCell"/>
</dbReference>
<feature type="compositionally biased region" description="Low complexity" evidence="25">
    <location>
        <begin position="1806"/>
        <end position="1822"/>
    </location>
</feature>
<dbReference type="Gene3D" id="1.20.1020.10">
    <property type="entry name" value="TAZ domain"/>
    <property type="match status" value="2"/>
</dbReference>
<keyword evidence="18" id="KW-0804">Transcription</keyword>
<evidence type="ECO:0000256" key="14">
    <source>
        <dbReference type="ARBA" id="ARBA00022990"/>
    </source>
</evidence>
<dbReference type="PROSITE" id="PS51727">
    <property type="entry name" value="CBP_P300_HAT"/>
    <property type="match status" value="1"/>
</dbReference>
<dbReference type="FunFam" id="1.20.920.10:FF:000001">
    <property type="entry name" value="Histone acetyltransferase p300"/>
    <property type="match status" value="1"/>
</dbReference>
<feature type="compositionally biased region" description="Polar residues" evidence="25">
    <location>
        <begin position="2008"/>
        <end position="2017"/>
    </location>
</feature>
<keyword evidence="12 23" id="KW-0862">Zinc</keyword>
<dbReference type="FunFam" id="1.10.246.20:FF:000001">
    <property type="entry name" value="E1A binding protein p300"/>
    <property type="match status" value="1"/>
</dbReference>
<reference evidence="31" key="1">
    <citation type="submission" date="2021-04" db="EMBL/GenBank/DDBJ databases">
        <authorList>
            <consortium name="Wellcome Sanger Institute Data Sharing"/>
        </authorList>
    </citation>
    <scope>NUCLEOTIDE SEQUENCE [LARGE SCALE GENOMIC DNA]</scope>
</reference>
<dbReference type="CDD" id="cd20910">
    <property type="entry name" value="NCBD_CREBBP-p300_like"/>
    <property type="match status" value="1"/>
</dbReference>
<reference evidence="31" key="3">
    <citation type="submission" date="2025-09" db="UniProtKB">
        <authorList>
            <consortium name="Ensembl"/>
        </authorList>
    </citation>
    <scope>IDENTIFICATION</scope>
</reference>
<evidence type="ECO:0000259" key="30">
    <source>
        <dbReference type="PROSITE" id="PS51727"/>
    </source>
</evidence>
<feature type="region of interest" description="Disordered" evidence="25">
    <location>
        <begin position="1804"/>
        <end position="1824"/>
    </location>
</feature>
<dbReference type="InterPro" id="IPR013178">
    <property type="entry name" value="Histone_AcTrfase_Rtt109/CBP"/>
</dbReference>
<evidence type="ECO:0000256" key="17">
    <source>
        <dbReference type="ARBA" id="ARBA00023117"/>
    </source>
</evidence>
<feature type="domain" description="TAZ-type" evidence="27">
    <location>
        <begin position="1381"/>
        <end position="1462"/>
    </location>
</feature>
<feature type="region of interest" description="Disordered" evidence="25">
    <location>
        <begin position="1970"/>
        <end position="2108"/>
    </location>
</feature>
<dbReference type="Proteomes" id="UP000472265">
    <property type="component" value="Chromosome 23"/>
</dbReference>
<keyword evidence="20" id="KW-0012">Acyltransferase</keyword>
<comment type="catalytic activity">
    <reaction evidence="21">
        <text>(S)-lactoyl-CoA + L-lysyl-[protein] = N(6)-[(S)-lactoyl]-L-lysyl-[protein] + CoA + H(+)</text>
        <dbReference type="Rhea" id="RHEA:61996"/>
        <dbReference type="Rhea" id="RHEA-COMP:9752"/>
        <dbReference type="Rhea" id="RHEA-COMP:19466"/>
        <dbReference type="ChEBI" id="CHEBI:15378"/>
        <dbReference type="ChEBI" id="CHEBI:29969"/>
        <dbReference type="ChEBI" id="CHEBI:57287"/>
        <dbReference type="ChEBI" id="CHEBI:231527"/>
        <dbReference type="ChEBI" id="CHEBI:231528"/>
    </reaction>
    <physiologicalReaction direction="left-to-right" evidence="21">
        <dbReference type="Rhea" id="RHEA:61997"/>
    </physiologicalReaction>
</comment>
<keyword evidence="13" id="KW-0832">Ubl conjugation</keyword>
<organism evidence="31 32">
    <name type="scientific">Sparus aurata</name>
    <name type="common">Gilthead sea bream</name>
    <dbReference type="NCBI Taxonomy" id="8175"/>
    <lineage>
        <taxon>Eukaryota</taxon>
        <taxon>Metazoa</taxon>
        <taxon>Chordata</taxon>
        <taxon>Craniata</taxon>
        <taxon>Vertebrata</taxon>
        <taxon>Euteleostomi</taxon>
        <taxon>Actinopterygii</taxon>
        <taxon>Neopterygii</taxon>
        <taxon>Teleostei</taxon>
        <taxon>Neoteleostei</taxon>
        <taxon>Acanthomorphata</taxon>
        <taxon>Eupercaria</taxon>
        <taxon>Spariformes</taxon>
        <taxon>Sparidae</taxon>
        <taxon>Sparus</taxon>
    </lineage>
</organism>
<dbReference type="InterPro" id="IPR043145">
    <property type="entry name" value="Znf_ZZ_sf"/>
</dbReference>
<dbReference type="SMART" id="SM00291">
    <property type="entry name" value="ZnF_ZZ"/>
    <property type="match status" value="1"/>
</dbReference>
<dbReference type="InterPro" id="IPR003101">
    <property type="entry name" value="KIX_dom"/>
</dbReference>
<dbReference type="GO" id="GO:0004402">
    <property type="term" value="F:histone acetyltransferase activity"/>
    <property type="evidence" value="ECO:0007669"/>
    <property type="project" value="InterPro"/>
</dbReference>
<keyword evidence="14" id="KW-0007">Acetylation</keyword>
<dbReference type="GO" id="GO:0005654">
    <property type="term" value="C:nucleoplasm"/>
    <property type="evidence" value="ECO:0007669"/>
    <property type="project" value="UniProtKB-ARBA"/>
</dbReference>
<accession>A0A671YA68</accession>
<dbReference type="Pfam" id="PF00439">
    <property type="entry name" value="Bromodomain"/>
    <property type="match status" value="1"/>
</dbReference>
<evidence type="ECO:0000256" key="23">
    <source>
        <dbReference type="PROSITE-ProRule" id="PRU00203"/>
    </source>
</evidence>
<feature type="compositionally biased region" description="Polar residues" evidence="25">
    <location>
        <begin position="2075"/>
        <end position="2091"/>
    </location>
</feature>
<dbReference type="FunFam" id="1.20.1020.10:FF:000001">
    <property type="entry name" value="E1A binding protein p300"/>
    <property type="match status" value="1"/>
</dbReference>
<dbReference type="FunFam" id="1.20.1020.10:FF:000002">
    <property type="entry name" value="E1A binding protein p300"/>
    <property type="match status" value="1"/>
</dbReference>
<feature type="compositionally biased region" description="Low complexity" evidence="25">
    <location>
        <begin position="2048"/>
        <end position="2069"/>
    </location>
</feature>
<evidence type="ECO:0000256" key="15">
    <source>
        <dbReference type="ARBA" id="ARBA00023015"/>
    </source>
</evidence>
<feature type="compositionally biased region" description="Low complexity" evidence="25">
    <location>
        <begin position="1185"/>
        <end position="1194"/>
    </location>
</feature>
<dbReference type="CDD" id="cd02337">
    <property type="entry name" value="ZZ_CBP"/>
    <property type="match status" value="1"/>
</dbReference>
<dbReference type="PANTHER" id="PTHR13808:SF56">
    <property type="entry name" value="HISTONE ACETYLTRANSFERASE"/>
    <property type="match status" value="1"/>
</dbReference>
<evidence type="ECO:0000256" key="22">
    <source>
        <dbReference type="PROSITE-ProRule" id="PRU00035"/>
    </source>
</evidence>
<dbReference type="GO" id="GO:0000123">
    <property type="term" value="C:histone acetyltransferase complex"/>
    <property type="evidence" value="ECO:0007669"/>
    <property type="project" value="InterPro"/>
</dbReference>
<evidence type="ECO:0000256" key="6">
    <source>
        <dbReference type="ARBA" id="ARBA00022499"/>
    </source>
</evidence>
<feature type="compositionally biased region" description="Low complexity" evidence="25">
    <location>
        <begin position="1502"/>
        <end position="1515"/>
    </location>
</feature>
<evidence type="ECO:0000256" key="19">
    <source>
        <dbReference type="ARBA" id="ARBA00023242"/>
    </source>
</evidence>
<feature type="region of interest" description="Disordered" evidence="25">
    <location>
        <begin position="1842"/>
        <end position="1958"/>
    </location>
</feature>
<evidence type="ECO:0000256" key="9">
    <source>
        <dbReference type="ARBA" id="ARBA00022723"/>
    </source>
</evidence>
<dbReference type="Pfam" id="PF06001">
    <property type="entry name" value="RING_CBP-p300"/>
    <property type="match status" value="1"/>
</dbReference>
<feature type="domain" description="TAZ-type" evidence="27">
    <location>
        <begin position="296"/>
        <end position="382"/>
    </location>
</feature>
<dbReference type="GO" id="GO:0140297">
    <property type="term" value="F:DNA-binding transcription factor binding"/>
    <property type="evidence" value="ECO:0007669"/>
    <property type="project" value="UniProtKB-ARBA"/>
</dbReference>
<dbReference type="FunFam" id="3.30.60.90:FF:000003">
    <property type="entry name" value="E1A binding protein p300"/>
    <property type="match status" value="1"/>
</dbReference>
<evidence type="ECO:0000256" key="11">
    <source>
        <dbReference type="ARBA" id="ARBA00022771"/>
    </source>
</evidence>
<dbReference type="InterPro" id="IPR001487">
    <property type="entry name" value="Bromodomain"/>
</dbReference>
<dbReference type="InterPro" id="IPR009110">
    <property type="entry name" value="Nuc_rcpt_coact"/>
</dbReference>
<evidence type="ECO:0000259" key="26">
    <source>
        <dbReference type="PROSITE" id="PS50014"/>
    </source>
</evidence>
<dbReference type="InterPro" id="IPR010303">
    <property type="entry name" value="RING_CBP-p300"/>
</dbReference>
<dbReference type="GO" id="GO:0008270">
    <property type="term" value="F:zinc ion binding"/>
    <property type="evidence" value="ECO:0007669"/>
    <property type="project" value="UniProtKB-KW"/>
</dbReference>
<feature type="region of interest" description="Disordered" evidence="25">
    <location>
        <begin position="1172"/>
        <end position="1230"/>
    </location>
</feature>
<feature type="compositionally biased region" description="Polar residues" evidence="25">
    <location>
        <begin position="105"/>
        <end position="117"/>
    </location>
</feature>
<feature type="compositionally biased region" description="Low complexity" evidence="25">
    <location>
        <begin position="1680"/>
        <end position="1717"/>
    </location>
</feature>
<dbReference type="GO" id="GO:0045944">
    <property type="term" value="P:positive regulation of transcription by RNA polymerase II"/>
    <property type="evidence" value="ECO:0007669"/>
    <property type="project" value="TreeGrafter"/>
</dbReference>
<evidence type="ECO:0000256" key="24">
    <source>
        <dbReference type="PROSITE-ProRule" id="PRU00228"/>
    </source>
</evidence>
<evidence type="ECO:0000256" key="18">
    <source>
        <dbReference type="ARBA" id="ARBA00023163"/>
    </source>
</evidence>
<dbReference type="Gene3D" id="3.30.60.90">
    <property type="match status" value="1"/>
</dbReference>
<evidence type="ECO:0000256" key="12">
    <source>
        <dbReference type="ARBA" id="ARBA00022833"/>
    </source>
</evidence>
<feature type="compositionally biased region" description="Low complexity" evidence="25">
    <location>
        <begin position="1596"/>
        <end position="1607"/>
    </location>
</feature>
<dbReference type="CDD" id="cd05495">
    <property type="entry name" value="Bromo_cbp_like"/>
    <property type="match status" value="1"/>
</dbReference>
<dbReference type="Pfam" id="PF02135">
    <property type="entry name" value="zf-TAZ"/>
    <property type="match status" value="2"/>
</dbReference>
<keyword evidence="4" id="KW-0488">Methylation</keyword>
<keyword evidence="8" id="KW-0808">Transferase</keyword>
<evidence type="ECO:0000259" key="28">
    <source>
        <dbReference type="PROSITE" id="PS50135"/>
    </source>
</evidence>
<feature type="compositionally biased region" description="Basic residues" evidence="25">
    <location>
        <begin position="1201"/>
        <end position="1211"/>
    </location>
</feature>
<evidence type="ECO:0000256" key="2">
    <source>
        <dbReference type="ARBA" id="ARBA00004496"/>
    </source>
</evidence>
<feature type="compositionally biased region" description="Basic and acidic residues" evidence="25">
    <location>
        <begin position="1172"/>
        <end position="1184"/>
    </location>
</feature>
<evidence type="ECO:0000256" key="20">
    <source>
        <dbReference type="ARBA" id="ARBA00023315"/>
    </source>
</evidence>
<feature type="compositionally biased region" description="Low complexity" evidence="25">
    <location>
        <begin position="1842"/>
        <end position="1860"/>
    </location>
</feature>
<dbReference type="SUPFAM" id="SSF57933">
    <property type="entry name" value="TAZ domain"/>
    <property type="match status" value="2"/>
</dbReference>
<dbReference type="SMART" id="SM00551">
    <property type="entry name" value="ZnF_TAZ"/>
    <property type="match status" value="2"/>
</dbReference>
<dbReference type="Pfam" id="PF00569">
    <property type="entry name" value="ZZ"/>
    <property type="match status" value="1"/>
</dbReference>
<feature type="region of interest" description="Disordered" evidence="25">
    <location>
        <begin position="604"/>
        <end position="699"/>
    </location>
</feature>
<dbReference type="Pfam" id="PF02172">
    <property type="entry name" value="KIX"/>
    <property type="match status" value="1"/>
</dbReference>
<dbReference type="InterPro" id="IPR000433">
    <property type="entry name" value="Znf_ZZ"/>
</dbReference>
<evidence type="ECO:0000256" key="16">
    <source>
        <dbReference type="ARBA" id="ARBA00023108"/>
    </source>
</evidence>
<evidence type="ECO:0000256" key="25">
    <source>
        <dbReference type="SAM" id="MobiDB-lite"/>
    </source>
</evidence>
<feature type="compositionally biased region" description="Polar residues" evidence="25">
    <location>
        <begin position="1979"/>
        <end position="1989"/>
    </location>
</feature>
<dbReference type="InterPro" id="IPR037073">
    <property type="entry name" value="Nuc_rcpt_coact_CREBbp_sf"/>
</dbReference>
<dbReference type="Gene3D" id="2.10.110.40">
    <property type="match status" value="1"/>
</dbReference>
<evidence type="ECO:0000256" key="8">
    <source>
        <dbReference type="ARBA" id="ARBA00022679"/>
    </source>
</evidence>
<dbReference type="PROSITE" id="PS50014">
    <property type="entry name" value="BROMODOMAIN_2"/>
    <property type="match status" value="1"/>
</dbReference>
<keyword evidence="10" id="KW-0677">Repeat</keyword>
<dbReference type="InterPro" id="IPR036529">
    <property type="entry name" value="KIX_dom_sf"/>
</dbReference>
<name>A0A671YA68_SPAAU</name>
<feature type="compositionally biased region" description="Low complexity" evidence="25">
    <location>
        <begin position="681"/>
        <end position="691"/>
    </location>
</feature>
<dbReference type="InterPro" id="IPR035898">
    <property type="entry name" value="TAZ_dom_sf"/>
</dbReference>
<evidence type="ECO:0000256" key="5">
    <source>
        <dbReference type="ARBA" id="ARBA00022490"/>
    </source>
</evidence>
<feature type="region of interest" description="Disordered" evidence="25">
    <location>
        <begin position="1675"/>
        <end position="1717"/>
    </location>
</feature>
<keyword evidence="5" id="KW-0963">Cytoplasm</keyword>
<evidence type="ECO:0000256" key="13">
    <source>
        <dbReference type="ARBA" id="ARBA00022843"/>
    </source>
</evidence>
<feature type="compositionally biased region" description="Low complexity" evidence="25">
    <location>
        <begin position="1879"/>
        <end position="1919"/>
    </location>
</feature>
<dbReference type="SUPFAM" id="SSF47370">
    <property type="entry name" value="Bromodomain"/>
    <property type="match status" value="1"/>
</dbReference>
<gene>
    <name evidence="31" type="primary">CREBBP</name>
    <name evidence="31" type="synonym">crebbpb</name>
</gene>
<feature type="domain" description="ZZ-type" evidence="28">
    <location>
        <begin position="1318"/>
        <end position="1366"/>
    </location>
</feature>
<dbReference type="Gene3D" id="1.10.246.20">
    <property type="entry name" value="Coactivator CBP, KIX domain"/>
    <property type="match status" value="1"/>
</dbReference>
<evidence type="ECO:0000256" key="10">
    <source>
        <dbReference type="ARBA" id="ARBA00022737"/>
    </source>
</evidence>
<dbReference type="PANTHER" id="PTHR13808">
    <property type="entry name" value="CBP/P300-RELATED"/>
    <property type="match status" value="1"/>
</dbReference>
<sequence>HQSVVSTPRPGSYRGDHINLVSLFDLENDLPDELIPNGDLGMGMSSNGGPGGGPGLNSIVPDAAAKHKQLSELLRPGSSSILGGGPQQGGMVGSQLGAVLGKSQLGQGATNHQSPQAQKGGVTGNGSTGMGFNQAMLNSGQSHGVMGQAGQVMNGTLGPAGRGRPGMQYQGQSMQGAQGPGVGGSVLAETLTQGGPQLGAHNVLNAQQAGNMNKMGMSGAPFGQQYGQAGVQQMGAAGVNAQQLQNKTALSNNLPQFPAELKGAGSVPNMSQMQTQVASVGMVPGTGGVSTGPTADPEKRKLIQQQLVLLLHAHKCQRREQANGEVRACTLPHCRTMKNVLNHMTHCQAGKSCQVAHCASSRQIISHWKNCTRHDCPVCLPLKNASDKRNQQPMLGSPGASLQNAISTVGSGQPSATAISSAATHIDPSSMQRAYAALGLPYGNQSPAQVQGQGPAQQSAQHTQLRNMNPLGTIKIRLVLVANLNLSNSFFLSVPYSQLMPDGTVAGGMGNLPTATPLSASGVRKAWHEHVTQDLRTHLVHKLVQAIFPTPDPAALKDRRMENLVAYARKVEGDMYESANSRDEYYHFLAEKIYKIQKELEEKRRSRLQKQPGMVGTAGPQQPGMAQPSAMGPGQAQDDETKPPLVKKEEPDAVEPKQEPMETEEKKPEMKTEPKEEEESGANSTSANSAAQNRKKIFKPEELRQALMPTLEALYRQDPESLPFRQPVDPTLLGIPVSIHDYFEIVKNPIDLSTIKRKLDTGQYQEPWQYVDDVWLMFNNAWLYNRKTSRVYKYCTKLAEVFEAEIDPVMQGLGYCCGRKFEFSPQTLCCYGKQLCTISRDGTYYSYQNRYHFCEKCFNEIQGNMSRPGEAQKKEMFVVAGLLNVKTVDERCIRYACCTMMSYGPQGKSPYRYLTIIQPFNFICDNCLKKSGKTRKENKFSAKRLQTTRLGTYIEDRVNKYLKRQNHPEAGEVFVRVVASSDKNVEIKPGMKSRFVDSGEMVETFPYRTKALFAFEEIDGVDVCFFGMHVQEYGSECPFPNTRRVYISYLDSIHFFKPRLLRTAVYHEILIGYLEYVKKLGYVTGHIWACPPSEGDDYIFHCHPADQKIPKPKRLQEWYRKMLDKAFAERILHDYKDIFKQATEDRLTSANELPYFEGDFWPNVLEESIKELEQEEEERKKEENTTSSETTEVTQADSKNAKKKNNKKTNKNKSSVSRANKKKPGMPNVANDLSQKLYATMEKHKEVFFVIHLHAGPVINTLPPIMDPDPLLTCDLMDGRDAFLTLARDKHWEFSSLRRCKWSTMCMLVELHNQGQDRFVYTCNECKHHVETRWHCTVCEDYDLCINCYNAKGHEHQMVKWGLGLDDDSNGQGGEASKSPQESRRLSIQRCIQSLVHACQCRNANCSLPSCQKMKRVVQHTKGCKRKTNGGCPVCKQLIALCCYHAKHCQENKCPVPFCLNIKHKLRQQQLQHRLQQAQLMRRRMATMAGRGLPMPSPPTSAAPDTPNSVQQPNTPQTPQPMPNQPQQQQQQQQQQQPPPNPANVAQGFPNNGRSSQPPTPVPQGKPGPQSSPLHQQQSPLPNMPHQQQPQPQPPQQQQQQQQQQQPLLAALKVARQIEMVAKAKQQQQQQQQNYAMNGMPMNHPRMMGPMQNQMQMMQGPRGPQVMQAMQQGQWGPGMQNPMQNPQGHQQQVPPQQSPMAPQQAQGTPMPQQGQLMQRPMMPQQPGLQMAGVMPPQGTSQQGMTPQQHNMPRGMPGNIAPSALQELLRTLKSPSSPQQQQQVLNILKSNPHLMAAFIKQRTAKYQANQPQQQQQAQQNPQAMLGSQAGMQAIAAMANQVQRPVMAPQQQPPQQAGSQGMATMGPQGQMMNAAQNGSPQMYRRQQLLRMQQMQQQQQAQQQQGGMAQGHGQFPQQQPGPASYSQLRMQQQMAMQGGGGPMGQLPPTSQMGQPGMVMDGPQNLLQQRMLQQQQMLKQQMGSPAQANSMSPQPHMLQGQAQGGAHLPGQTMANTLGNQVRSPAPVQSPRPPSQQPPHSSPSPRIQPQPSPQHGALHSSSPHPSLGGPLSGPMEQGHMGTQEQSAMLPQLNTPNRGGLSNDMGMVGDTTGDTLEKFVEGL</sequence>
<dbReference type="SMART" id="SM01250">
    <property type="entry name" value="KAT11"/>
    <property type="match status" value="1"/>
</dbReference>
<evidence type="ECO:0000256" key="1">
    <source>
        <dbReference type="ARBA" id="ARBA00004123"/>
    </source>
</evidence>
<dbReference type="EC" id="2.3.1.48" evidence="3"/>
<feature type="compositionally biased region" description="Pro residues" evidence="25">
    <location>
        <begin position="2023"/>
        <end position="2047"/>
    </location>
</feature>
<dbReference type="InterPro" id="IPR036427">
    <property type="entry name" value="Bromodomain-like_sf"/>
</dbReference>
<dbReference type="PROSITE" id="PS50134">
    <property type="entry name" value="ZF_TAZ"/>
    <property type="match status" value="2"/>
</dbReference>
<dbReference type="Pfam" id="PF09030">
    <property type="entry name" value="Creb_binding"/>
    <property type="match status" value="1"/>
</dbReference>
<keyword evidence="16" id="KW-0090">Biological rhythms</keyword>
<dbReference type="SUPFAM" id="SSF69125">
    <property type="entry name" value="Nuclear receptor coactivator interlocking domain"/>
    <property type="match status" value="1"/>
</dbReference>
<feature type="domain" description="CBP/p300-type HAT" evidence="30">
    <location>
        <begin position="939"/>
        <end position="1316"/>
    </location>
</feature>
<keyword evidence="7" id="KW-0597">Phosphoprotein</keyword>
<feature type="domain" description="KIX" evidence="29">
    <location>
        <begin position="522"/>
        <end position="601"/>
    </location>
</feature>
<feature type="compositionally biased region" description="Low complexity" evidence="25">
    <location>
        <begin position="1525"/>
        <end position="1536"/>
    </location>
</feature>
<dbReference type="PRINTS" id="PR00503">
    <property type="entry name" value="BROMODOMAIN"/>
</dbReference>